<protein>
    <submittedName>
        <fullName evidence="2">ParA family protein</fullName>
    </submittedName>
</protein>
<reference evidence="2 3" key="1">
    <citation type="submission" date="2024-10" db="EMBL/GenBank/DDBJ databases">
        <title>The Natural Products Discovery Center: Release of the First 8490 Sequenced Strains for Exploring Actinobacteria Biosynthetic Diversity.</title>
        <authorList>
            <person name="Kalkreuter E."/>
            <person name="Kautsar S.A."/>
            <person name="Yang D."/>
            <person name="Bader C.D."/>
            <person name="Teijaro C.N."/>
            <person name="Fluegel L."/>
            <person name="Davis C.M."/>
            <person name="Simpson J.R."/>
            <person name="Lauterbach L."/>
            <person name="Steele A.D."/>
            <person name="Gui C."/>
            <person name="Meng S."/>
            <person name="Li G."/>
            <person name="Viehrig K."/>
            <person name="Ye F."/>
            <person name="Su P."/>
            <person name="Kiefer A.F."/>
            <person name="Nichols A."/>
            <person name="Cepeda A.J."/>
            <person name="Yan W."/>
            <person name="Fan B."/>
            <person name="Jiang Y."/>
            <person name="Adhikari A."/>
            <person name="Zheng C.-J."/>
            <person name="Schuster L."/>
            <person name="Cowan T.M."/>
            <person name="Smanski M.J."/>
            <person name="Chevrette M.G."/>
            <person name="De Carvalho L.P.S."/>
            <person name="Shen B."/>
        </authorList>
    </citation>
    <scope>NUCLEOTIDE SEQUENCE [LARGE SCALE GENOMIC DNA]</scope>
    <source>
        <strain evidence="2 3">NPDC002593</strain>
    </source>
</reference>
<dbReference type="EMBL" id="JBIAQY010000025">
    <property type="protein sequence ID" value="MFF3574217.1"/>
    <property type="molecule type" value="Genomic_DNA"/>
</dbReference>
<proteinExistence type="predicted"/>
<dbReference type="SUPFAM" id="SSF52540">
    <property type="entry name" value="P-loop containing nucleoside triphosphate hydrolases"/>
    <property type="match status" value="1"/>
</dbReference>
<dbReference type="Proteomes" id="UP001601992">
    <property type="component" value="Unassembled WGS sequence"/>
</dbReference>
<dbReference type="Gene3D" id="3.40.50.300">
    <property type="entry name" value="P-loop containing nucleotide triphosphate hydrolases"/>
    <property type="match status" value="1"/>
</dbReference>
<name>A0ABW6SD27_9NOCA</name>
<dbReference type="InterPro" id="IPR025669">
    <property type="entry name" value="AAA_dom"/>
</dbReference>
<organism evidence="2 3">
    <name type="scientific">Nocardia jiangxiensis</name>
    <dbReference type="NCBI Taxonomy" id="282685"/>
    <lineage>
        <taxon>Bacteria</taxon>
        <taxon>Bacillati</taxon>
        <taxon>Actinomycetota</taxon>
        <taxon>Actinomycetes</taxon>
        <taxon>Mycobacteriales</taxon>
        <taxon>Nocardiaceae</taxon>
        <taxon>Nocardia</taxon>
    </lineage>
</organism>
<evidence type="ECO:0000313" key="2">
    <source>
        <dbReference type="EMBL" id="MFF3574217.1"/>
    </source>
</evidence>
<dbReference type="Pfam" id="PF13614">
    <property type="entry name" value="AAA_31"/>
    <property type="match status" value="1"/>
</dbReference>
<accession>A0ABW6SD27</accession>
<dbReference type="PANTHER" id="PTHR13696:SF99">
    <property type="entry name" value="COBYRINIC ACID AC-DIAMIDE SYNTHASE"/>
    <property type="match status" value="1"/>
</dbReference>
<dbReference type="InterPro" id="IPR027417">
    <property type="entry name" value="P-loop_NTPase"/>
</dbReference>
<dbReference type="CDD" id="cd02042">
    <property type="entry name" value="ParAB_family"/>
    <property type="match status" value="1"/>
</dbReference>
<dbReference type="InterPro" id="IPR050678">
    <property type="entry name" value="DNA_Partitioning_ATPase"/>
</dbReference>
<evidence type="ECO:0000313" key="3">
    <source>
        <dbReference type="Proteomes" id="UP001601992"/>
    </source>
</evidence>
<dbReference type="PANTHER" id="PTHR13696">
    <property type="entry name" value="P-LOOP CONTAINING NUCLEOSIDE TRIPHOSPHATE HYDROLASE"/>
    <property type="match status" value="1"/>
</dbReference>
<gene>
    <name evidence="2" type="ORF">ACFYXQ_41370</name>
</gene>
<comment type="caution">
    <text evidence="2">The sequence shown here is derived from an EMBL/GenBank/DDBJ whole genome shotgun (WGS) entry which is preliminary data.</text>
</comment>
<dbReference type="RefSeq" id="WP_218008848.1">
    <property type="nucleotide sequence ID" value="NZ_JBIAQY010000025.1"/>
</dbReference>
<evidence type="ECO:0000259" key="1">
    <source>
        <dbReference type="Pfam" id="PF13614"/>
    </source>
</evidence>
<keyword evidence="3" id="KW-1185">Reference proteome</keyword>
<feature type="domain" description="AAA" evidence="1">
    <location>
        <begin position="1"/>
        <end position="37"/>
    </location>
</feature>
<sequence>MRVVAVMNYKGGVGKTTLTSNLGAVVANRGLRVLLIDWIRRPT</sequence>